<keyword evidence="1" id="KW-0472">Membrane</keyword>
<evidence type="ECO:0000313" key="4">
    <source>
        <dbReference type="Proteomes" id="UP001375812"/>
    </source>
</evidence>
<sequence>MINIVVFSVWIFGSAIFSLLAGCAIWFHLRTIKRFKIGAMAAIALIFILQTVAIASSRLGSPLTFAAAMAFVIFVMGVMLWWITMQPSLTREWADDVAHTAMVDLRDKHISVHNIRDFDWHDGGGYDARWKSETYSLNEIEGVEVILSYWAHPAIAHTLVSFGFQDGRHLVFSAEIRKKRGQEFSTIGGFFRNYELAMVASEERDIVYLRTNVRGERVYRYPINVEPALIREMLLCYADKANDLALNPSFYNTLTSNCTTVVFDLVRALEPAFPFDYRVLLSGYLPEFLYDHNLLGNSDLPFAEVKNKALIRPVLVDEYARFSTIIRNRPEVS</sequence>
<evidence type="ECO:0000313" key="3">
    <source>
        <dbReference type="EMBL" id="MEJ5020831.1"/>
    </source>
</evidence>
<comment type="caution">
    <text evidence="3">The sequence shown here is derived from an EMBL/GenBank/DDBJ whole genome shotgun (WGS) entry which is preliminary data.</text>
</comment>
<feature type="transmembrane region" description="Helical" evidence="1">
    <location>
        <begin position="39"/>
        <end position="57"/>
    </location>
</feature>
<evidence type="ECO:0000256" key="1">
    <source>
        <dbReference type="SAM" id="Phobius"/>
    </source>
</evidence>
<dbReference type="InterPro" id="IPR025178">
    <property type="entry name" value="Lnb_N"/>
</dbReference>
<dbReference type="Proteomes" id="UP001375812">
    <property type="component" value="Unassembled WGS sequence"/>
</dbReference>
<gene>
    <name evidence="3" type="ORF">WH297_13955</name>
</gene>
<keyword evidence="1" id="KW-0812">Transmembrane</keyword>
<feature type="transmembrane region" description="Helical" evidence="1">
    <location>
        <begin position="63"/>
        <end position="83"/>
    </location>
</feature>
<proteinExistence type="predicted"/>
<dbReference type="Pfam" id="PF13387">
    <property type="entry name" value="Lnb_N"/>
    <property type="match status" value="1"/>
</dbReference>
<organism evidence="3 4">
    <name type="scientific">Ochrobactrum vermis</name>
    <dbReference type="NCBI Taxonomy" id="1827297"/>
    <lineage>
        <taxon>Bacteria</taxon>
        <taxon>Pseudomonadati</taxon>
        <taxon>Pseudomonadota</taxon>
        <taxon>Alphaproteobacteria</taxon>
        <taxon>Hyphomicrobiales</taxon>
        <taxon>Brucellaceae</taxon>
        <taxon>Brucella/Ochrobactrum group</taxon>
        <taxon>Ochrobactrum</taxon>
    </lineage>
</organism>
<keyword evidence="4" id="KW-1185">Reference proteome</keyword>
<feature type="transmembrane region" description="Helical" evidence="1">
    <location>
        <begin position="6"/>
        <end position="27"/>
    </location>
</feature>
<feature type="domain" description="Lnb N-terminal periplasmic" evidence="2">
    <location>
        <begin position="127"/>
        <end position="283"/>
    </location>
</feature>
<dbReference type="RefSeq" id="WP_105543336.1">
    <property type="nucleotide sequence ID" value="NZ_JBBGZH010000002.1"/>
</dbReference>
<dbReference type="EMBL" id="JBBGZH010000002">
    <property type="protein sequence ID" value="MEJ5020831.1"/>
    <property type="molecule type" value="Genomic_DNA"/>
</dbReference>
<reference evidence="3 4" key="1">
    <citation type="submission" date="2023-12" db="EMBL/GenBank/DDBJ databases">
        <title>Gut-associated functions are favored during microbiome assembly across C. elegans life.</title>
        <authorList>
            <person name="Zimmermann J."/>
        </authorList>
    </citation>
    <scope>NUCLEOTIDE SEQUENCE [LARGE SCALE GENOMIC DNA]</scope>
    <source>
        <strain evidence="3 4">MYb71</strain>
    </source>
</reference>
<keyword evidence="1" id="KW-1133">Transmembrane helix</keyword>
<evidence type="ECO:0000259" key="2">
    <source>
        <dbReference type="Pfam" id="PF13387"/>
    </source>
</evidence>
<name>A0ABU8PHC5_9HYPH</name>
<protein>
    <submittedName>
        <fullName evidence="3">DUF4105 domain-containing protein</fullName>
    </submittedName>
</protein>
<accession>A0ABU8PHC5</accession>